<dbReference type="PROSITE" id="PS51257">
    <property type="entry name" value="PROKAR_LIPOPROTEIN"/>
    <property type="match status" value="1"/>
</dbReference>
<keyword evidence="1" id="KW-0813">Transport</keyword>
<evidence type="ECO:0000256" key="2">
    <source>
        <dbReference type="ARBA" id="ARBA00022617"/>
    </source>
</evidence>
<dbReference type="AlphaFoldDB" id="A0A7Y9FLH8"/>
<evidence type="ECO:0000313" key="9">
    <source>
        <dbReference type="Proteomes" id="UP000517753"/>
    </source>
</evidence>
<dbReference type="GO" id="GO:0009055">
    <property type="term" value="F:electron transfer activity"/>
    <property type="evidence" value="ECO:0007669"/>
    <property type="project" value="InterPro"/>
</dbReference>
<dbReference type="InterPro" id="IPR036909">
    <property type="entry name" value="Cyt_c-like_dom_sf"/>
</dbReference>
<feature type="domain" description="Cytochrome c" evidence="7">
    <location>
        <begin position="59"/>
        <end position="160"/>
    </location>
</feature>
<proteinExistence type="predicted"/>
<name>A0A7Y9FLH8_9SPHN</name>
<evidence type="ECO:0000256" key="1">
    <source>
        <dbReference type="ARBA" id="ARBA00022448"/>
    </source>
</evidence>
<gene>
    <name evidence="8" type="ORF">HD841_001285</name>
</gene>
<evidence type="ECO:0000313" key="8">
    <source>
        <dbReference type="EMBL" id="NYD89516.1"/>
    </source>
</evidence>
<dbReference type="PANTHER" id="PTHR11961">
    <property type="entry name" value="CYTOCHROME C"/>
    <property type="match status" value="1"/>
</dbReference>
<evidence type="ECO:0000256" key="5">
    <source>
        <dbReference type="ARBA" id="ARBA00023004"/>
    </source>
</evidence>
<comment type="caution">
    <text evidence="8">The sequence shown here is derived from an EMBL/GenBank/DDBJ whole genome shotgun (WGS) entry which is preliminary data.</text>
</comment>
<dbReference type="EMBL" id="JACCBY010000001">
    <property type="protein sequence ID" value="NYD89516.1"/>
    <property type="molecule type" value="Genomic_DNA"/>
</dbReference>
<keyword evidence="3 6" id="KW-0479">Metal-binding</keyword>
<dbReference type="InterPro" id="IPR009056">
    <property type="entry name" value="Cyt_c-like_dom"/>
</dbReference>
<keyword evidence="9" id="KW-1185">Reference proteome</keyword>
<evidence type="ECO:0000256" key="3">
    <source>
        <dbReference type="ARBA" id="ARBA00022723"/>
    </source>
</evidence>
<sequence>MGHGRFISDKGKEAGKAGAAVALWLAAAAMLSGCSKDDREARRAAAGPSPDRAALLRVASVSAGERQFARCAACHAIRRGAPDRNGPTLFGVMGAPVAQVSPRFGYTAALQRVGGRWTPERMDAWLTNPQAFAPGTSMGFAGLADPLDRADVIAYLQAQH</sequence>
<dbReference type="Proteomes" id="UP000517753">
    <property type="component" value="Unassembled WGS sequence"/>
</dbReference>
<evidence type="ECO:0000256" key="6">
    <source>
        <dbReference type="PROSITE-ProRule" id="PRU00433"/>
    </source>
</evidence>
<dbReference type="PRINTS" id="PR00604">
    <property type="entry name" value="CYTCHRMECIAB"/>
</dbReference>
<evidence type="ECO:0000259" key="7">
    <source>
        <dbReference type="PROSITE" id="PS51007"/>
    </source>
</evidence>
<dbReference type="Pfam" id="PF00034">
    <property type="entry name" value="Cytochrom_C"/>
    <property type="match status" value="1"/>
</dbReference>
<dbReference type="GO" id="GO:0020037">
    <property type="term" value="F:heme binding"/>
    <property type="evidence" value="ECO:0007669"/>
    <property type="project" value="InterPro"/>
</dbReference>
<reference evidence="8 9" key="1">
    <citation type="submission" date="2020-08" db="EMBL/GenBank/DDBJ databases">
        <title>The Agave Microbiome: Exploring the role of microbial communities in plant adaptations to desert environments.</title>
        <authorList>
            <person name="Partida-Martinez L.P."/>
        </authorList>
    </citation>
    <scope>NUCLEOTIDE SEQUENCE [LARGE SCALE GENOMIC DNA]</scope>
    <source>
        <strain evidence="8 9">AS2.3</strain>
    </source>
</reference>
<evidence type="ECO:0000256" key="4">
    <source>
        <dbReference type="ARBA" id="ARBA00022982"/>
    </source>
</evidence>
<dbReference type="GO" id="GO:0046872">
    <property type="term" value="F:metal ion binding"/>
    <property type="evidence" value="ECO:0007669"/>
    <property type="project" value="UniProtKB-KW"/>
</dbReference>
<dbReference type="PROSITE" id="PS51007">
    <property type="entry name" value="CYTC"/>
    <property type="match status" value="1"/>
</dbReference>
<accession>A0A7Y9FLH8</accession>
<organism evidence="8 9">
    <name type="scientific">Sphingomonas melonis</name>
    <dbReference type="NCBI Taxonomy" id="152682"/>
    <lineage>
        <taxon>Bacteria</taxon>
        <taxon>Pseudomonadati</taxon>
        <taxon>Pseudomonadota</taxon>
        <taxon>Alphaproteobacteria</taxon>
        <taxon>Sphingomonadales</taxon>
        <taxon>Sphingomonadaceae</taxon>
        <taxon>Sphingomonas</taxon>
    </lineage>
</organism>
<dbReference type="Gene3D" id="1.10.760.10">
    <property type="entry name" value="Cytochrome c-like domain"/>
    <property type="match status" value="1"/>
</dbReference>
<keyword evidence="4" id="KW-0249">Electron transport</keyword>
<dbReference type="InterPro" id="IPR002327">
    <property type="entry name" value="Cyt_c_1A/1B"/>
</dbReference>
<keyword evidence="2 6" id="KW-0349">Heme</keyword>
<protein>
    <submittedName>
        <fullName evidence="8">Cytochrome c</fullName>
    </submittedName>
</protein>
<keyword evidence="5 6" id="KW-0408">Iron</keyword>
<dbReference type="SUPFAM" id="SSF46626">
    <property type="entry name" value="Cytochrome c"/>
    <property type="match status" value="1"/>
</dbReference>